<feature type="region of interest" description="Disordered" evidence="1">
    <location>
        <begin position="540"/>
        <end position="562"/>
    </location>
</feature>
<gene>
    <name evidence="2" type="ORF">ZIOFF_008104</name>
</gene>
<feature type="compositionally biased region" description="Polar residues" evidence="1">
    <location>
        <begin position="547"/>
        <end position="558"/>
    </location>
</feature>
<comment type="caution">
    <text evidence="2">The sequence shown here is derived from an EMBL/GenBank/DDBJ whole genome shotgun (WGS) entry which is preliminary data.</text>
</comment>
<name>A0A8J5I2S3_ZINOF</name>
<keyword evidence="3" id="KW-1185">Reference proteome</keyword>
<dbReference type="PANTHER" id="PTHR35707">
    <property type="entry name" value="OS06G0608100 PROTEIN"/>
    <property type="match status" value="1"/>
</dbReference>
<feature type="region of interest" description="Disordered" evidence="1">
    <location>
        <begin position="51"/>
        <end position="73"/>
    </location>
</feature>
<sequence length="873" mass="97300">MSDDNFFGPVSTSFIRSVSLSETEMSDGNNHDITLDSTAFSLHFRNIAPADDGTTNSVGSARTPTNAAVSDGTDSIVVPKKPFVYSKLSPADLGGNADDSSIMSLIEEKSRKYDYGKLSPTLEKLLNEVDRSMQPNSPDAANIGYHSKGIVKAKQSGKHETHTSRVAVINTNGEFPFDSHLSEIFVEDSRKCIIYQDSPNKGLLLETPIIKNAEGAIAAIGKDNRNDPYTATMSDLLITAQKTGLLSPLNIQSRTKTSLQLDQLSGNKYPSVKNPLSVVPTSVVEGDHDKNVVSEAGISTPEIAHKLIQAPFPGSVSSVRAKRQQLFLDASVTLKSTPISSRAKEQAPSSLNLELTRHGERISAIKNHMSKLKITQTPDLNNPKSPMLHVPLDLHDKLEYEANIPNSNFMDSSVNTFQENILSVEKNQGQTQIVETEDLRHACPDIVTESAQTEAETGMMPSPLMPINLAHSLFDPKTHALQSEQIVDVKASRSRNLCQVDDLDHCFVQEQVVMENDLIGKKRRLEHSLVTSETHIDKISRLEKSPESSSELVTNKPATHQGHHSKLMNTCLLNLCQSTKHWSDVCNTCFSLCIVFLLLILQFVMMKKPEIFIKGKELWGYIDGTNPAPNNEKEKEKYVKWEVKDAQEEHKNVASMRLHQKMLEDKVDHLLKSLAVCCRVKGNMNIAEIIKVANERLERNCRVNIIHQRLRVWELSNIVKKDNECDIILNYCNLLFQSFTPNLRQVSSTVVNSLNEVNIAKTFQNMNAYVAFDFVFDNKDGERITSLNCYQQKEMETSLLLGTLLDVLDEVKMASAVYPSEPSELRYKICETQTIPSPLKDTIMDTLKNMQGGHPSILRLCRSISQLVQDSTS</sequence>
<evidence type="ECO:0000256" key="1">
    <source>
        <dbReference type="SAM" id="MobiDB-lite"/>
    </source>
</evidence>
<protein>
    <submittedName>
        <fullName evidence="2">Uncharacterized protein</fullName>
    </submittedName>
</protein>
<proteinExistence type="predicted"/>
<dbReference type="AlphaFoldDB" id="A0A8J5I2S3"/>
<dbReference type="PANTHER" id="PTHR35707:SF1">
    <property type="entry name" value="SPC7 KINETOCHORE PROTEIN DOMAIN-CONTAINING PROTEIN"/>
    <property type="match status" value="1"/>
</dbReference>
<evidence type="ECO:0000313" key="3">
    <source>
        <dbReference type="Proteomes" id="UP000734854"/>
    </source>
</evidence>
<accession>A0A8J5I2S3</accession>
<organism evidence="2 3">
    <name type="scientific">Zingiber officinale</name>
    <name type="common">Ginger</name>
    <name type="synonym">Amomum zingiber</name>
    <dbReference type="NCBI Taxonomy" id="94328"/>
    <lineage>
        <taxon>Eukaryota</taxon>
        <taxon>Viridiplantae</taxon>
        <taxon>Streptophyta</taxon>
        <taxon>Embryophyta</taxon>
        <taxon>Tracheophyta</taxon>
        <taxon>Spermatophyta</taxon>
        <taxon>Magnoliopsida</taxon>
        <taxon>Liliopsida</taxon>
        <taxon>Zingiberales</taxon>
        <taxon>Zingiberaceae</taxon>
        <taxon>Zingiber</taxon>
    </lineage>
</organism>
<evidence type="ECO:0000313" key="2">
    <source>
        <dbReference type="EMBL" id="KAG6534219.1"/>
    </source>
</evidence>
<dbReference type="Proteomes" id="UP000734854">
    <property type="component" value="Unassembled WGS sequence"/>
</dbReference>
<feature type="compositionally biased region" description="Polar residues" evidence="1">
    <location>
        <begin position="53"/>
        <end position="68"/>
    </location>
</feature>
<reference evidence="2 3" key="1">
    <citation type="submission" date="2020-08" db="EMBL/GenBank/DDBJ databases">
        <title>Plant Genome Project.</title>
        <authorList>
            <person name="Zhang R.-G."/>
        </authorList>
    </citation>
    <scope>NUCLEOTIDE SEQUENCE [LARGE SCALE GENOMIC DNA]</scope>
    <source>
        <tissue evidence="2">Rhizome</tissue>
    </source>
</reference>
<dbReference type="EMBL" id="JACMSC010000002">
    <property type="protein sequence ID" value="KAG6534219.1"/>
    <property type="molecule type" value="Genomic_DNA"/>
</dbReference>